<organism evidence="1 2">
    <name type="scientific">Enorma phocaeensis</name>
    <dbReference type="NCBI Taxonomy" id="1871019"/>
    <lineage>
        <taxon>Bacteria</taxon>
        <taxon>Bacillati</taxon>
        <taxon>Actinomycetota</taxon>
        <taxon>Coriobacteriia</taxon>
        <taxon>Coriobacteriales</taxon>
        <taxon>Coriobacteriaceae</taxon>
        <taxon>Enorma</taxon>
    </lineage>
</organism>
<comment type="caution">
    <text evidence="1">The sequence shown here is derived from an EMBL/GenBank/DDBJ whole genome shotgun (WGS) entry which is preliminary data.</text>
</comment>
<evidence type="ECO:0000313" key="1">
    <source>
        <dbReference type="EMBL" id="MDM8274948.1"/>
    </source>
</evidence>
<evidence type="ECO:0000313" key="2">
    <source>
        <dbReference type="Proteomes" id="UP001529421"/>
    </source>
</evidence>
<proteinExistence type="predicted"/>
<gene>
    <name evidence="1" type="ORF">QUW28_05465</name>
</gene>
<accession>A0ABT7V8X8</accession>
<dbReference type="EMBL" id="JAUDDZ010000006">
    <property type="protein sequence ID" value="MDM8274948.1"/>
    <property type="molecule type" value="Genomic_DNA"/>
</dbReference>
<keyword evidence="2" id="KW-1185">Reference proteome</keyword>
<name>A0ABT7V8X8_9ACTN</name>
<reference evidence="2" key="1">
    <citation type="submission" date="2023-06" db="EMBL/GenBank/DDBJ databases">
        <title>Identification and characterization of horizontal gene transfer across gut microbiota members of farm animals based on homology search.</title>
        <authorList>
            <person name="Zeman M."/>
            <person name="Kubasova T."/>
            <person name="Jahodarova E."/>
            <person name="Nykrynova M."/>
            <person name="Rychlik I."/>
        </authorList>
    </citation>
    <scope>NUCLEOTIDE SEQUENCE [LARGE SCALE GENOMIC DNA]</scope>
    <source>
        <strain evidence="2">154_Feed</strain>
    </source>
</reference>
<dbReference type="Proteomes" id="UP001529421">
    <property type="component" value="Unassembled WGS sequence"/>
</dbReference>
<reference evidence="1 2" key="2">
    <citation type="submission" date="2023-06" db="EMBL/GenBank/DDBJ databases">
        <authorList>
            <person name="Zeman M."/>
            <person name="Kubasova T."/>
            <person name="Jahodarova E."/>
            <person name="Nykrynova M."/>
            <person name="Rychlik I."/>
        </authorList>
    </citation>
    <scope>NUCLEOTIDE SEQUENCE [LARGE SCALE GENOMIC DNA]</scope>
    <source>
        <strain evidence="1 2">154_Feed</strain>
    </source>
</reference>
<dbReference type="RefSeq" id="WP_289545045.1">
    <property type="nucleotide sequence ID" value="NZ_JAUDDZ010000006.1"/>
</dbReference>
<sequence>MGELPEDVKRCLCECACAADVAERARRSCEEGRPRETKRVLLGERQRLLDEMHASQRGIDAIDHLLHRVGCECKPSRASGQTGPCDADAGEAVVPGPCDAGERGMRGEGATHE</sequence>
<protein>
    <submittedName>
        <fullName evidence="1">Uncharacterized protein</fullName>
    </submittedName>
</protein>